<keyword evidence="5" id="KW-0132">Cell division</keyword>
<dbReference type="Gene3D" id="2.60.40.10">
    <property type="entry name" value="Immunoglobulins"/>
    <property type="match status" value="1"/>
</dbReference>
<dbReference type="InterPro" id="IPR027417">
    <property type="entry name" value="P-loop_NTPase"/>
</dbReference>
<keyword evidence="4" id="KW-0597">Phosphoprotein</keyword>
<keyword evidence="16" id="KW-1185">Reference proteome</keyword>
<evidence type="ECO:0000313" key="16">
    <source>
        <dbReference type="Proteomes" id="UP001274896"/>
    </source>
</evidence>
<dbReference type="SMART" id="SM00033">
    <property type="entry name" value="CH"/>
    <property type="match status" value="2"/>
</dbReference>
<dbReference type="EMBL" id="JAUCMX010000010">
    <property type="protein sequence ID" value="KAK3533422.1"/>
    <property type="molecule type" value="Genomic_DNA"/>
</dbReference>
<dbReference type="FunFam" id="2.60.40.10:FF:001429">
    <property type="entry name" value="Abnormal spindle-like microcephaly-associated protein homolog"/>
    <property type="match status" value="1"/>
</dbReference>
<dbReference type="GO" id="GO:0005634">
    <property type="term" value="C:nucleus"/>
    <property type="evidence" value="ECO:0007669"/>
    <property type="project" value="UniProtKB-SubCell"/>
</dbReference>
<keyword evidence="7" id="KW-0498">Mitosis</keyword>
<feature type="domain" description="Calponin-homology (CH)" evidence="14">
    <location>
        <begin position="1124"/>
        <end position="1274"/>
    </location>
</feature>
<evidence type="ECO:0000256" key="11">
    <source>
        <dbReference type="ARBA" id="ARBA00023306"/>
    </source>
</evidence>
<dbReference type="SUPFAM" id="SSF52540">
    <property type="entry name" value="P-loop containing nucleoside triphosphate hydrolases"/>
    <property type="match status" value="1"/>
</dbReference>
<dbReference type="GO" id="GO:0005737">
    <property type="term" value="C:cytoplasm"/>
    <property type="evidence" value="ECO:0007669"/>
    <property type="project" value="UniProtKB-SubCell"/>
</dbReference>
<dbReference type="SMART" id="SM00015">
    <property type="entry name" value="IQ"/>
    <property type="match status" value="6"/>
</dbReference>
<dbReference type="GO" id="GO:0007051">
    <property type="term" value="P:spindle organization"/>
    <property type="evidence" value="ECO:0007669"/>
    <property type="project" value="UniProtKB-ARBA"/>
</dbReference>
<feature type="coiled-coil region" evidence="12">
    <location>
        <begin position="1074"/>
        <end position="1101"/>
    </location>
</feature>
<feature type="region of interest" description="Disordered" evidence="13">
    <location>
        <begin position="627"/>
        <end position="651"/>
    </location>
</feature>
<keyword evidence="9 12" id="KW-0175">Coiled coil</keyword>
<evidence type="ECO:0000256" key="4">
    <source>
        <dbReference type="ARBA" id="ARBA00022553"/>
    </source>
</evidence>
<feature type="compositionally biased region" description="Basic residues" evidence="13">
    <location>
        <begin position="574"/>
        <end position="583"/>
    </location>
</feature>
<dbReference type="CDD" id="cd21224">
    <property type="entry name" value="CH_ASPM_rpt2"/>
    <property type="match status" value="1"/>
</dbReference>
<dbReference type="InterPro" id="IPR000048">
    <property type="entry name" value="IQ_motif_EF-hand-BS"/>
</dbReference>
<keyword evidence="8" id="KW-0112">Calmodulin-binding</keyword>
<evidence type="ECO:0000256" key="5">
    <source>
        <dbReference type="ARBA" id="ARBA00022618"/>
    </source>
</evidence>
<comment type="caution">
    <text evidence="15">The sequence shown here is derived from an EMBL/GenBank/DDBJ whole genome shotgun (WGS) entry which is preliminary data.</text>
</comment>
<dbReference type="PANTHER" id="PTHR22706">
    <property type="entry name" value="ASSEMBLY FACTOR FOR SPINDLE MICROTUBULES"/>
    <property type="match status" value="1"/>
</dbReference>
<dbReference type="InterPro" id="IPR051185">
    <property type="entry name" value="ASPM"/>
</dbReference>
<dbReference type="Proteomes" id="UP001274896">
    <property type="component" value="Unassembled WGS sequence"/>
</dbReference>
<evidence type="ECO:0000256" key="1">
    <source>
        <dbReference type="ARBA" id="ARBA00004123"/>
    </source>
</evidence>
<keyword evidence="3" id="KW-0963">Cytoplasm</keyword>
<accession>A0AAE0QV48</accession>
<reference evidence="15" key="1">
    <citation type="submission" date="2023-06" db="EMBL/GenBank/DDBJ databases">
        <title>Male Hemibagrus guttatus genome.</title>
        <authorList>
            <person name="Bian C."/>
        </authorList>
    </citation>
    <scope>NUCLEOTIDE SEQUENCE</scope>
    <source>
        <strain evidence="15">Male_cb2023</strain>
        <tissue evidence="15">Muscle</tissue>
    </source>
</reference>
<dbReference type="PROSITE" id="PS50096">
    <property type="entry name" value="IQ"/>
    <property type="match status" value="3"/>
</dbReference>
<dbReference type="GO" id="GO:0000278">
    <property type="term" value="P:mitotic cell cycle"/>
    <property type="evidence" value="ECO:0007669"/>
    <property type="project" value="TreeGrafter"/>
</dbReference>
<keyword evidence="6" id="KW-0677">Repeat</keyword>
<evidence type="ECO:0000256" key="7">
    <source>
        <dbReference type="ARBA" id="ARBA00022776"/>
    </source>
</evidence>
<gene>
    <name evidence="15" type="ORF">QTP70_020790</name>
</gene>
<evidence type="ECO:0000256" key="10">
    <source>
        <dbReference type="ARBA" id="ARBA00023242"/>
    </source>
</evidence>
<dbReference type="GO" id="GO:0005516">
    <property type="term" value="F:calmodulin binding"/>
    <property type="evidence" value="ECO:0007669"/>
    <property type="project" value="UniProtKB-KW"/>
</dbReference>
<dbReference type="InterPro" id="IPR031549">
    <property type="entry name" value="ASH"/>
</dbReference>
<evidence type="ECO:0000256" key="3">
    <source>
        <dbReference type="ARBA" id="ARBA00022490"/>
    </source>
</evidence>
<keyword evidence="10" id="KW-0539">Nucleus</keyword>
<feature type="region of interest" description="Disordered" evidence="13">
    <location>
        <begin position="569"/>
        <end position="607"/>
    </location>
</feature>
<dbReference type="Gene3D" id="1.10.418.10">
    <property type="entry name" value="Calponin-like domain"/>
    <property type="match status" value="2"/>
</dbReference>
<protein>
    <recommendedName>
        <fullName evidence="14">Calponin-homology (CH) domain-containing protein</fullName>
    </recommendedName>
</protein>
<dbReference type="PROSITE" id="PS50021">
    <property type="entry name" value="CH"/>
    <property type="match status" value="2"/>
</dbReference>
<dbReference type="GO" id="GO:0051295">
    <property type="term" value="P:establishment of meiotic spindle localization"/>
    <property type="evidence" value="ECO:0007669"/>
    <property type="project" value="TreeGrafter"/>
</dbReference>
<organism evidence="15 16">
    <name type="scientific">Hemibagrus guttatus</name>
    <dbReference type="NCBI Taxonomy" id="175788"/>
    <lineage>
        <taxon>Eukaryota</taxon>
        <taxon>Metazoa</taxon>
        <taxon>Chordata</taxon>
        <taxon>Craniata</taxon>
        <taxon>Vertebrata</taxon>
        <taxon>Euteleostomi</taxon>
        <taxon>Actinopterygii</taxon>
        <taxon>Neopterygii</taxon>
        <taxon>Teleostei</taxon>
        <taxon>Ostariophysi</taxon>
        <taxon>Siluriformes</taxon>
        <taxon>Bagridae</taxon>
        <taxon>Hemibagrus</taxon>
    </lineage>
</organism>
<dbReference type="InterPro" id="IPR036872">
    <property type="entry name" value="CH_dom_sf"/>
</dbReference>
<keyword evidence="11" id="KW-0131">Cell cycle</keyword>
<dbReference type="GO" id="GO:0000922">
    <property type="term" value="C:spindle pole"/>
    <property type="evidence" value="ECO:0007669"/>
    <property type="project" value="TreeGrafter"/>
</dbReference>
<feature type="region of interest" description="Disordered" evidence="13">
    <location>
        <begin position="177"/>
        <end position="200"/>
    </location>
</feature>
<dbReference type="GO" id="GO:0051301">
    <property type="term" value="P:cell division"/>
    <property type="evidence" value="ECO:0007669"/>
    <property type="project" value="UniProtKB-KW"/>
</dbReference>
<dbReference type="SUPFAM" id="SSF47576">
    <property type="entry name" value="Calponin-homology domain, CH-domain"/>
    <property type="match status" value="1"/>
</dbReference>
<dbReference type="InterPro" id="IPR013783">
    <property type="entry name" value="Ig-like_fold"/>
</dbReference>
<dbReference type="FunFam" id="1.10.418.10:FF:000051">
    <property type="entry name" value="Abnormal spindle-like microcephaly-associated protein homolog"/>
    <property type="match status" value="1"/>
</dbReference>
<evidence type="ECO:0000256" key="8">
    <source>
        <dbReference type="ARBA" id="ARBA00022860"/>
    </source>
</evidence>
<evidence type="ECO:0000313" key="15">
    <source>
        <dbReference type="EMBL" id="KAK3533422.1"/>
    </source>
</evidence>
<evidence type="ECO:0000256" key="9">
    <source>
        <dbReference type="ARBA" id="ARBA00023054"/>
    </source>
</evidence>
<evidence type="ECO:0000256" key="6">
    <source>
        <dbReference type="ARBA" id="ARBA00022737"/>
    </source>
</evidence>
<dbReference type="InterPro" id="IPR016024">
    <property type="entry name" value="ARM-type_fold"/>
</dbReference>
<evidence type="ECO:0000256" key="12">
    <source>
        <dbReference type="SAM" id="Coils"/>
    </source>
</evidence>
<feature type="domain" description="Calponin-homology (CH)" evidence="14">
    <location>
        <begin position="938"/>
        <end position="1074"/>
    </location>
</feature>
<evidence type="ECO:0000256" key="13">
    <source>
        <dbReference type="SAM" id="MobiDB-lite"/>
    </source>
</evidence>
<name>A0AAE0QV48_9TELE</name>
<dbReference type="Gene3D" id="1.20.5.190">
    <property type="match status" value="3"/>
</dbReference>
<comment type="subcellular location">
    <subcellularLocation>
        <location evidence="2">Cytoplasm</location>
    </subcellularLocation>
    <subcellularLocation>
        <location evidence="1">Nucleus</location>
    </subcellularLocation>
</comment>
<dbReference type="SUPFAM" id="SSF48371">
    <property type="entry name" value="ARM repeat"/>
    <property type="match status" value="1"/>
</dbReference>
<dbReference type="CDD" id="cd23767">
    <property type="entry name" value="IQCD"/>
    <property type="match status" value="1"/>
</dbReference>
<dbReference type="InterPro" id="IPR001715">
    <property type="entry name" value="CH_dom"/>
</dbReference>
<evidence type="ECO:0000259" key="14">
    <source>
        <dbReference type="PROSITE" id="PS50021"/>
    </source>
</evidence>
<dbReference type="Pfam" id="PF15780">
    <property type="entry name" value="ASH"/>
    <property type="match status" value="1"/>
</dbReference>
<dbReference type="Pfam" id="PF00612">
    <property type="entry name" value="IQ"/>
    <property type="match status" value="3"/>
</dbReference>
<proteinExistence type="predicted"/>
<dbReference type="PANTHER" id="PTHR22706:SF1">
    <property type="entry name" value="ASSEMBLY FACTOR FOR SPINDLE MICROTUBULES"/>
    <property type="match status" value="1"/>
</dbReference>
<dbReference type="Pfam" id="PF00307">
    <property type="entry name" value="CH"/>
    <property type="match status" value="1"/>
</dbReference>
<evidence type="ECO:0000256" key="2">
    <source>
        <dbReference type="ARBA" id="ARBA00004496"/>
    </source>
</evidence>
<dbReference type="CDD" id="cd21223">
    <property type="entry name" value="CH_ASPM_rpt1"/>
    <property type="match status" value="1"/>
</dbReference>
<sequence length="1745" mass="198149">MSNTVVRAGFFDISPTCNPPRTNGHGKENGAQVPVLSLVQFSRPPFVTFGTVKLESSKSLPLCIENPTDDAAITVTVDKIPFSKGFSVDQTTFTIPPDDRVIITVTWTPAEEGGVRELLSFIANGIVKHQAILLGKADSAKPKKKSLWDTIKSKRVPYQGGKVASIPIKAANKTFRVSQQPQYKRNRASSPLTPLNQERTSQRPIYRKEKNSQSVYIDIPQTLPKAICDDLGSMSSQNKSPVVLLVPAVRFLNAMDKANVPSVPLQKHKESRVLNKTLSPMSTPERFSNPLMSHFQSPLPVICKPSKDRNSESTRQILSVKDALAVINSDLSFPVSPPNACSSLNLADSLESDDLSMACKLEKALNTAGDVSPQVDLAQPRLTFFVKSHKVLGDDLGPEGLMHSPEVCSASDNKFYNGISGDELNQEDLKPKKILFNSSTVIKSKAGASPEHSPNTHKVRTFRRRLLQKEPLVSSSPESNTSLLEGVSVLPEINSDACVDLKFNATPLLQEPEPMPQLPGFPDQPPSSTLTAVQPVLIHNAKNNSNCAVSSDGSTSDIQASLFCVSEDPFPVHSHPKNRNRKRKSEEYLRNNSECLSRPSEFKQSSDETQECKKSCHKNQFNSRCKQIQRKRTVATNSRKSTRVPQLKSKLKSTQQVNINCAGGQSLKSFGSSKVKTAKVIAVAQTRLNFIKPTQTEIPRHPLPFAAKNMFYDERWIEKQERGFTWWMNYVLTPDDFKVATEVSKVNASSLTLGSEKVSIPKAPTKEEMSFRTYTARRQLNHVRRAACQLFTSDKMAKAIKRLEVEVEAKRLLIRKDRHLWKDIGERQKVLNWLLSYNPLWLRIGLETIFGELISLESNSDIMGLAMFILGRLLWNPDIAAEFRHPKVPHLYRDGHEETLSRFTLKKLLLLVCFLDKAKESRLIEHDPCLFCLDAEFKTSKDLLLAFSRDFLSGEGILPRHLCLLGLAVSHIQTPLEEFNFAVQNLATDLRCGIRLVRIMEVLTQDWTLSSKLRMPAISRLQKVHNVGVTLQVLREKGVDLKDEHGNVIDPRDIADGHREKTLNLLWKIIFSFQVEILLDLEQLKEEIDFLKKTWRTKQKLRSLKDDAYVLKSMKTRTTFENPSEKLTLLLDWVNAVCAFHGLKAENFTVSFSDGRILCYLIHHYHPNHLKAEDIQQETSQTIECGLYSKLELNNSLSDSDYSFDSLEKKDSVLPTVDFKTLLENERRNFQLVSLAVSDLGGIPAMITPEDMSNTIPNEKVVTCYMSFLCTRLLDLRNETRAARVIQSAWRRYKLQKDMQIDQLRNQAAKKIQTLLRCFMQRKRLNRQNLAAIVIQAMWRGHLVREELRRIREAKRFAMQEAAAVLIQANEAARLHRFTAAAHYHLCAVRIQRALRVHWALKTAKKQNSSVIYIQRWFLARLQRRQYLEQRQKIIKAQRAVKAWLNHRNQAATHIQHAAKRFLLRRRKERLQNGIVKFQALWRGHHSRKLYDGTKVISIRHRLQKINRDAKEEDKLCHKTTTALSYLLGYQNYAYILTALNHLETATRLSPESCEHLVNSGATRTIFTLIRSCNRSVPSMEIIALAIRVLLNLSKYNKTIDAVYDVEDSVETLLDLLQMYREKAGDKVADKGGSIFTKACFLLVILVQDEERALGVKQLPRATDRICRIYKLMLQKCKIDAQRTKINQRMNMSLNGSFLPQATPQKSKTVLRFVPDWVLERKKMKNIVDPLSAIQALVKSLALVP</sequence>